<accession>A0A450RXJ7</accession>
<gene>
    <name evidence="1" type="ORF">BECKFW1821A_GA0114235_100546</name>
</gene>
<proteinExistence type="predicted"/>
<dbReference type="AlphaFoldDB" id="A0A450RXJ7"/>
<name>A0A450RXJ7_9GAMM</name>
<evidence type="ECO:0000313" key="1">
    <source>
        <dbReference type="EMBL" id="VFJ43850.1"/>
    </source>
</evidence>
<reference evidence="1" key="1">
    <citation type="submission" date="2019-02" db="EMBL/GenBank/DDBJ databases">
        <authorList>
            <person name="Gruber-Vodicka R. H."/>
            <person name="Seah K. B. B."/>
        </authorList>
    </citation>
    <scope>NUCLEOTIDE SEQUENCE</scope>
    <source>
        <strain evidence="1">BECK_BZ15</strain>
    </source>
</reference>
<organism evidence="1">
    <name type="scientific">Candidatus Kentrum sp. FW</name>
    <dbReference type="NCBI Taxonomy" id="2126338"/>
    <lineage>
        <taxon>Bacteria</taxon>
        <taxon>Pseudomonadati</taxon>
        <taxon>Pseudomonadota</taxon>
        <taxon>Gammaproteobacteria</taxon>
        <taxon>Candidatus Kentrum</taxon>
    </lineage>
</organism>
<dbReference type="EMBL" id="CAADEW010000005">
    <property type="protein sequence ID" value="VFJ43850.1"/>
    <property type="molecule type" value="Genomic_DNA"/>
</dbReference>
<protein>
    <submittedName>
        <fullName evidence="1">Uncharacterized protein</fullName>
    </submittedName>
</protein>
<sequence length="277" mass="30606">MTTTLRRIRLSPCFEPYAKARFALPSGVAISKLWVLKMLIYGVATKLFRTFPPCWKAQPGPLRKARPRGFARFRAANHHLIQSPPRSTLIPDDTNSASKKTELEKVAELLKVEFLPPLDPGDAQSLHKALPGYQAVADDTARLVKKHGKTLNLDAAVLADLEQGLADVNRLEPPERLLEKLRLSVYHQRLQATSQCRQGPCTIPPAASGTFPRPTPPMGNQRCRGSEIPARLHEGLQTGQEKGEKGTGWRGATVVSLSPRDVDIKPLFSKRESCLTV</sequence>